<reference evidence="2 3" key="1">
    <citation type="journal article" date="2024" name="J Genomics">
        <title>Draft genome sequencing and assembly of Favolaschia claudopus CIRM-BRFM 2984 isolated from oak limbs.</title>
        <authorList>
            <person name="Navarro D."/>
            <person name="Drula E."/>
            <person name="Chaduli D."/>
            <person name="Cazenave R."/>
            <person name="Ahrendt S."/>
            <person name="Wang J."/>
            <person name="Lipzen A."/>
            <person name="Daum C."/>
            <person name="Barry K."/>
            <person name="Grigoriev I.V."/>
            <person name="Favel A."/>
            <person name="Rosso M.N."/>
            <person name="Martin F."/>
        </authorList>
    </citation>
    <scope>NUCLEOTIDE SEQUENCE [LARGE SCALE GENOMIC DNA]</scope>
    <source>
        <strain evidence="2 3">CIRM-BRFM 2984</strain>
    </source>
</reference>
<keyword evidence="3" id="KW-1185">Reference proteome</keyword>
<proteinExistence type="predicted"/>
<keyword evidence="1" id="KW-1133">Transmembrane helix</keyword>
<organism evidence="2 3">
    <name type="scientific">Favolaschia claudopus</name>
    <dbReference type="NCBI Taxonomy" id="2862362"/>
    <lineage>
        <taxon>Eukaryota</taxon>
        <taxon>Fungi</taxon>
        <taxon>Dikarya</taxon>
        <taxon>Basidiomycota</taxon>
        <taxon>Agaricomycotina</taxon>
        <taxon>Agaricomycetes</taxon>
        <taxon>Agaricomycetidae</taxon>
        <taxon>Agaricales</taxon>
        <taxon>Marasmiineae</taxon>
        <taxon>Mycenaceae</taxon>
        <taxon>Favolaschia</taxon>
    </lineage>
</organism>
<evidence type="ECO:0008006" key="4">
    <source>
        <dbReference type="Google" id="ProtNLM"/>
    </source>
</evidence>
<gene>
    <name evidence="2" type="ORF">R3P38DRAFT_2764643</name>
</gene>
<sequence>MATISQLQSSLLLASLSLIPNNSLRYMAVGLVAGVGVFYVVHLKCPSVRLRCLQVAIKETEDMIQEAKQLCSLDLLAITEESVKLLEVKRSASMIQCHILNLRTLDWKMYRLLSRGLRQSTEKVMELTIAVQLIIEGEHQRKFTEDIKATQVVLDHFISPSMNLFYSNTAITKLHQLRCASISPDFLLRTILFPDEASLPSV</sequence>
<evidence type="ECO:0000313" key="2">
    <source>
        <dbReference type="EMBL" id="KAK7048727.1"/>
    </source>
</evidence>
<comment type="caution">
    <text evidence="2">The sequence shown here is derived from an EMBL/GenBank/DDBJ whole genome shotgun (WGS) entry which is preliminary data.</text>
</comment>
<evidence type="ECO:0000313" key="3">
    <source>
        <dbReference type="Proteomes" id="UP001362999"/>
    </source>
</evidence>
<accession>A0AAW0DC43</accession>
<name>A0AAW0DC43_9AGAR</name>
<dbReference type="EMBL" id="JAWWNJ010000009">
    <property type="protein sequence ID" value="KAK7048727.1"/>
    <property type="molecule type" value="Genomic_DNA"/>
</dbReference>
<protein>
    <recommendedName>
        <fullName evidence="4">ATP synthase protein MI25</fullName>
    </recommendedName>
</protein>
<evidence type="ECO:0000256" key="1">
    <source>
        <dbReference type="SAM" id="Phobius"/>
    </source>
</evidence>
<keyword evidence="1" id="KW-0812">Transmembrane</keyword>
<feature type="transmembrane region" description="Helical" evidence="1">
    <location>
        <begin position="23"/>
        <end position="41"/>
    </location>
</feature>
<dbReference type="AlphaFoldDB" id="A0AAW0DC43"/>
<keyword evidence="1" id="KW-0472">Membrane</keyword>
<dbReference type="Proteomes" id="UP001362999">
    <property type="component" value="Unassembled WGS sequence"/>
</dbReference>